<evidence type="ECO:0000256" key="1">
    <source>
        <dbReference type="ARBA" id="ARBA00022630"/>
    </source>
</evidence>
<protein>
    <submittedName>
        <fullName evidence="7">Uncharacterized protein</fullName>
    </submittedName>
</protein>
<dbReference type="Pfam" id="PF19834">
    <property type="entry name" value="DUF6314"/>
    <property type="match status" value="1"/>
</dbReference>
<evidence type="ECO:0000259" key="5">
    <source>
        <dbReference type="Pfam" id="PF13454"/>
    </source>
</evidence>
<proteinExistence type="predicted"/>
<dbReference type="SUPFAM" id="SSF51905">
    <property type="entry name" value="FAD/NAD(P)-binding domain"/>
    <property type="match status" value="1"/>
</dbReference>
<dbReference type="Proteomes" id="UP000224854">
    <property type="component" value="Unassembled WGS sequence"/>
</dbReference>
<dbReference type="InterPro" id="IPR038732">
    <property type="entry name" value="HpyO/CreE_NAD-binding"/>
</dbReference>
<dbReference type="PRINTS" id="PR00368">
    <property type="entry name" value="FADPNR"/>
</dbReference>
<dbReference type="InterPro" id="IPR050346">
    <property type="entry name" value="FMO-like"/>
</dbReference>
<reference evidence="7 8" key="1">
    <citation type="submission" date="2017-06" db="EMBL/GenBank/DDBJ databases">
        <title>Ant-infecting Ophiocordyceps genomes reveal a high diversity of potential behavioral manipulation genes and a possible major role for enterotoxins.</title>
        <authorList>
            <person name="De Bekker C."/>
            <person name="Evans H.C."/>
            <person name="Brachmann A."/>
            <person name="Hughes D.P."/>
        </authorList>
    </citation>
    <scope>NUCLEOTIDE SEQUENCE [LARGE SCALE GENOMIC DNA]</scope>
    <source>
        <strain evidence="7 8">1348a</strain>
    </source>
</reference>
<organism evidence="7 8">
    <name type="scientific">Ophiocordyceps australis</name>
    <dbReference type="NCBI Taxonomy" id="1399860"/>
    <lineage>
        <taxon>Eukaryota</taxon>
        <taxon>Fungi</taxon>
        <taxon>Dikarya</taxon>
        <taxon>Ascomycota</taxon>
        <taxon>Pezizomycotina</taxon>
        <taxon>Sordariomycetes</taxon>
        <taxon>Hypocreomycetidae</taxon>
        <taxon>Hypocreales</taxon>
        <taxon>Ophiocordycipitaceae</taxon>
        <taxon>Ophiocordyceps</taxon>
    </lineage>
</organism>
<keyword evidence="8" id="KW-1185">Reference proteome</keyword>
<dbReference type="InterPro" id="IPR045632">
    <property type="entry name" value="DUF6314"/>
</dbReference>
<dbReference type="Gene3D" id="3.50.50.60">
    <property type="entry name" value="FAD/NAD(P)-binding domain"/>
    <property type="match status" value="1"/>
</dbReference>
<evidence type="ECO:0000259" key="6">
    <source>
        <dbReference type="Pfam" id="PF19834"/>
    </source>
</evidence>
<feature type="domain" description="FAD-dependent urate hydroxylase HpyO/Asp monooxygenase CreE-like FAD/NAD(P)-binding" evidence="5">
    <location>
        <begin position="7"/>
        <end position="147"/>
    </location>
</feature>
<dbReference type="EMBL" id="NJEU01000271">
    <property type="protein sequence ID" value="PHH77383.1"/>
    <property type="molecule type" value="Genomic_DNA"/>
</dbReference>
<dbReference type="PANTHER" id="PTHR23023">
    <property type="entry name" value="DIMETHYLANILINE MONOOXYGENASE"/>
    <property type="match status" value="1"/>
</dbReference>
<evidence type="ECO:0000256" key="3">
    <source>
        <dbReference type="ARBA" id="ARBA00023002"/>
    </source>
</evidence>
<name>A0A2C5ZBY0_9HYPO</name>
<dbReference type="Pfam" id="PF13454">
    <property type="entry name" value="NAD_binding_9"/>
    <property type="match status" value="1"/>
</dbReference>
<dbReference type="AlphaFoldDB" id="A0A2C5ZBY0"/>
<evidence type="ECO:0000313" key="8">
    <source>
        <dbReference type="Proteomes" id="UP000224854"/>
    </source>
</evidence>
<keyword evidence="3" id="KW-0560">Oxidoreductase</keyword>
<feature type="compositionally biased region" description="Basic and acidic residues" evidence="4">
    <location>
        <begin position="491"/>
        <end position="504"/>
    </location>
</feature>
<accession>A0A2C5ZBY0</accession>
<feature type="region of interest" description="Disordered" evidence="4">
    <location>
        <begin position="468"/>
        <end position="521"/>
    </location>
</feature>
<evidence type="ECO:0000313" key="7">
    <source>
        <dbReference type="EMBL" id="PHH77383.1"/>
    </source>
</evidence>
<dbReference type="GO" id="GO:0016491">
    <property type="term" value="F:oxidoreductase activity"/>
    <property type="evidence" value="ECO:0007669"/>
    <property type="project" value="UniProtKB-KW"/>
</dbReference>
<feature type="compositionally biased region" description="Basic and acidic residues" evidence="4">
    <location>
        <begin position="468"/>
        <end position="482"/>
    </location>
</feature>
<sequence>MAKSVCIVGAGPSGVVAAKTLLHNAPGGAFRVSVFEAQSSVGGLWPSKADDSQGRPIDGLMMCNQSQHTMHFSDMAWEADTGQMPRAWQVGRYIERYVQRHLEGQPGFTLRLSTRVVKADKRDGGWEIETERGERERFEYLVVASGYFGEARIADEVKAASVPVVHSSAYTGLGKLLEGREVSPEAKILVVGGQLSGLEVAAAVARDISTARYGERESRLNNVETLSVEHIVQKPAWVIPLYTCPKPEGAAPAFLPLDCCSYNLANRSVPLENTQGHVSVEAARRMHGVFEAVVGTDQSEFGMRIGDEERDEVPYLGVSDVYADFVRSGMISVVKGRLGSVGADKAASDDAAKKAEDNDEQCPRPTTATAVLSSGMEIPNVAAIISATGFDAAPSLGFLSASVLDKLGFAPDHGAQVLALGMHGTLHPNVARLGFVGFYRAPYWGVMQMQARLLAAVWSLNEEQEARRAEGKERTKRVKEDTAAANETDTEVYKANKETMMEKGDEQEEKETAQNQLSKALSADDSITRTLALRNDTRLAQFPMGDYPWLMQQLSAALSIPLVPISGPLNTLCPARYPCPSDDSVAQGQAATSRAKLSQTISCGLSTPRFIPRAVFRSLLGKWNLQRSVRSRSASHPSGEFSGIATFYLRDTWPLESSLGFEYVYREEGKFCAADSRLEFEASRSYVWRYDEARNIVSVWFVRTDGDGTRAVTDYLFHELEFGAPAQEGKGWSAVATHLCVEDWYNMAYEFVFCAVNLRSWSVQYTVSGPKKDYSIKGTYTR</sequence>
<keyword evidence="2" id="KW-0274">FAD</keyword>
<evidence type="ECO:0000256" key="4">
    <source>
        <dbReference type="SAM" id="MobiDB-lite"/>
    </source>
</evidence>
<evidence type="ECO:0000256" key="2">
    <source>
        <dbReference type="ARBA" id="ARBA00022827"/>
    </source>
</evidence>
<comment type="caution">
    <text evidence="7">The sequence shown here is derived from an EMBL/GenBank/DDBJ whole genome shotgun (WGS) entry which is preliminary data.</text>
</comment>
<dbReference type="InterPro" id="IPR036188">
    <property type="entry name" value="FAD/NAD-bd_sf"/>
</dbReference>
<feature type="domain" description="DUF6314" evidence="6">
    <location>
        <begin position="619"/>
        <end position="782"/>
    </location>
</feature>
<keyword evidence="1" id="KW-0285">Flavoprotein</keyword>
<dbReference type="OrthoDB" id="66881at2759"/>
<gene>
    <name evidence="7" type="ORF">CDD82_3541</name>
</gene>